<dbReference type="OrthoDB" id="8743310at2"/>
<reference evidence="1" key="4">
    <citation type="submission" date="2024-05" db="EMBL/GenBank/DDBJ databases">
        <authorList>
            <person name="Sun Q."/>
            <person name="Zhou Y."/>
        </authorList>
    </citation>
    <scope>NUCLEOTIDE SEQUENCE</scope>
    <source>
        <strain evidence="1">CGMCC 1.15931</strain>
    </source>
</reference>
<keyword evidence="4" id="KW-1185">Reference proteome</keyword>
<evidence type="ECO:0000313" key="2">
    <source>
        <dbReference type="EMBL" id="MTV52303.1"/>
    </source>
</evidence>
<gene>
    <name evidence="1" type="ORF">GCM10011572_05640</name>
    <name evidence="2" type="ORF">GM672_06085</name>
</gene>
<dbReference type="AlphaFoldDB" id="A0A6I3ST18"/>
<protein>
    <recommendedName>
        <fullName evidence="5">DUF1513 domain-containing protein</fullName>
    </recommendedName>
</protein>
<evidence type="ECO:0000313" key="4">
    <source>
        <dbReference type="Proteomes" id="UP000622638"/>
    </source>
</evidence>
<name>A0A6I3ST18_9BURK</name>
<sequence length="321" mass="33384">MREPRIACGILAGPLVFDVTADERLHLWRKGGDGHWLHRTLADGVRAFDVRQAVDGTLSIALALTRADGDILGLAHGLDPALGAEGWRQLLRTMTGPRLPAGVLRLTFGVAQAGAPTMVVAETPSGDWYCNALAAGDSLHAIPAPMPGMRRLAVGACRLPGQWQRRGDDTLGFASLDRHGRNLAFDYPGAPKGIASVLPAAGVVPDVPDLFVAGESIVVYRGLNPLPMAVAAVADARLLWSAANRGGEFLAYGDASDATWLVARAPNGAWRAPGRLACGRAALAASDNGGLHAVTVEEGVLTVARFTPDGTPAGRAVLAAP</sequence>
<dbReference type="RefSeq" id="WP_155469630.1">
    <property type="nucleotide sequence ID" value="NZ_BMKG01000002.1"/>
</dbReference>
<reference evidence="2 3" key="3">
    <citation type="submission" date="2019-11" db="EMBL/GenBank/DDBJ databases">
        <title>Type strains purchased from KCTC, JCM and DSMZ.</title>
        <authorList>
            <person name="Lu H."/>
        </authorList>
    </citation>
    <scope>NUCLEOTIDE SEQUENCE [LARGE SCALE GENOMIC DNA]</scope>
    <source>
        <strain evidence="2 3">KCTC 52429</strain>
    </source>
</reference>
<evidence type="ECO:0000313" key="3">
    <source>
        <dbReference type="Proteomes" id="UP000430634"/>
    </source>
</evidence>
<evidence type="ECO:0008006" key="5">
    <source>
        <dbReference type="Google" id="ProtNLM"/>
    </source>
</evidence>
<dbReference type="EMBL" id="BMKG01000002">
    <property type="protein sequence ID" value="GGB86540.1"/>
    <property type="molecule type" value="Genomic_DNA"/>
</dbReference>
<accession>A0A6I3ST18</accession>
<dbReference type="Proteomes" id="UP000622638">
    <property type="component" value="Unassembled WGS sequence"/>
</dbReference>
<reference evidence="4" key="2">
    <citation type="journal article" date="2019" name="Int. J. Syst. Evol. Microbiol.">
        <title>The Global Catalogue of Microorganisms (GCM) 10K type strain sequencing project: providing services to taxonomists for standard genome sequencing and annotation.</title>
        <authorList>
            <consortium name="The Broad Institute Genomics Platform"/>
            <consortium name="The Broad Institute Genome Sequencing Center for Infectious Disease"/>
            <person name="Wu L."/>
            <person name="Ma J."/>
        </authorList>
    </citation>
    <scope>NUCLEOTIDE SEQUENCE [LARGE SCALE GENOMIC DNA]</scope>
    <source>
        <strain evidence="4">CGMCC 1.15931</strain>
    </source>
</reference>
<evidence type="ECO:0000313" key="1">
    <source>
        <dbReference type="EMBL" id="GGB86540.1"/>
    </source>
</evidence>
<reference evidence="1" key="1">
    <citation type="journal article" date="2014" name="Int. J. Syst. Evol. Microbiol.">
        <title>Complete genome of a new Firmicutes species belonging to the dominant human colonic microbiota ('Ruminococcus bicirculans') reveals two chromosomes and a selective capacity to utilize plant glucans.</title>
        <authorList>
            <consortium name="NISC Comparative Sequencing Program"/>
            <person name="Wegmann U."/>
            <person name="Louis P."/>
            <person name="Goesmann A."/>
            <person name="Henrissat B."/>
            <person name="Duncan S.H."/>
            <person name="Flint H.J."/>
        </authorList>
    </citation>
    <scope>NUCLEOTIDE SEQUENCE</scope>
    <source>
        <strain evidence="1">CGMCC 1.15931</strain>
    </source>
</reference>
<dbReference type="EMBL" id="WNKZ01000010">
    <property type="protein sequence ID" value="MTV52303.1"/>
    <property type="molecule type" value="Genomic_DNA"/>
</dbReference>
<comment type="caution">
    <text evidence="2">The sequence shown here is derived from an EMBL/GenBank/DDBJ whole genome shotgun (WGS) entry which is preliminary data.</text>
</comment>
<organism evidence="2 3">
    <name type="scientific">Pseudoduganella buxea</name>
    <dbReference type="NCBI Taxonomy" id="1949069"/>
    <lineage>
        <taxon>Bacteria</taxon>
        <taxon>Pseudomonadati</taxon>
        <taxon>Pseudomonadota</taxon>
        <taxon>Betaproteobacteria</taxon>
        <taxon>Burkholderiales</taxon>
        <taxon>Oxalobacteraceae</taxon>
        <taxon>Telluria group</taxon>
        <taxon>Pseudoduganella</taxon>
    </lineage>
</organism>
<proteinExistence type="predicted"/>
<dbReference type="Proteomes" id="UP000430634">
    <property type="component" value="Unassembled WGS sequence"/>
</dbReference>